<dbReference type="Gene3D" id="3.90.228.10">
    <property type="match status" value="1"/>
</dbReference>
<keyword evidence="4" id="KW-0539">Nucleus</keyword>
<dbReference type="PANTHER" id="PTHR32263">
    <property type="entry name" value="INACTIVE POLY [ADP-RIBOSE] POLYMERASE SRO4-RELATED"/>
    <property type="match status" value="1"/>
</dbReference>
<dbReference type="Proteomes" id="UP000298416">
    <property type="component" value="Unassembled WGS sequence"/>
</dbReference>
<proteinExistence type="predicted"/>
<evidence type="ECO:0000259" key="5">
    <source>
        <dbReference type="PROSITE" id="PS51059"/>
    </source>
</evidence>
<evidence type="ECO:0000256" key="3">
    <source>
        <dbReference type="ARBA" id="ARBA00023016"/>
    </source>
</evidence>
<feature type="domain" description="PARP catalytic" evidence="5">
    <location>
        <begin position="24"/>
        <end position="221"/>
    </location>
</feature>
<dbReference type="SUPFAM" id="SSF56399">
    <property type="entry name" value="ADP-ribosylation"/>
    <property type="match status" value="1"/>
</dbReference>
<dbReference type="InterPro" id="IPR044964">
    <property type="entry name" value="RCD1/SRO1-5"/>
</dbReference>
<evidence type="ECO:0008006" key="9">
    <source>
        <dbReference type="Google" id="ProtNLM"/>
    </source>
</evidence>
<evidence type="ECO:0000313" key="8">
    <source>
        <dbReference type="Proteomes" id="UP000298416"/>
    </source>
</evidence>
<evidence type="ECO:0000256" key="4">
    <source>
        <dbReference type="ARBA" id="ARBA00023242"/>
    </source>
</evidence>
<dbReference type="GO" id="GO:0003950">
    <property type="term" value="F:NAD+ poly-ADP-ribosyltransferase activity"/>
    <property type="evidence" value="ECO:0007669"/>
    <property type="project" value="InterPro"/>
</dbReference>
<dbReference type="InterPro" id="IPR022003">
    <property type="entry name" value="RST"/>
</dbReference>
<evidence type="ECO:0000259" key="6">
    <source>
        <dbReference type="PROSITE" id="PS51879"/>
    </source>
</evidence>
<comment type="subcellular location">
    <subcellularLocation>
        <location evidence="1">Nucleus</location>
    </subcellularLocation>
</comment>
<evidence type="ECO:0000256" key="1">
    <source>
        <dbReference type="ARBA" id="ARBA00004123"/>
    </source>
</evidence>
<keyword evidence="3" id="KW-0346">Stress response</keyword>
<dbReference type="Pfam" id="PF12174">
    <property type="entry name" value="RST"/>
    <property type="match status" value="1"/>
</dbReference>
<sequence>MEQEPRISMTVEDYDTAMDSDCESSVVPQFRDFARNGMVRVGVDQAKYVVVEKMFRAGLGVLGEGLNVVALHMNSSSSIARHARLEAFRLYSRAVAVNRGGDANIRFAWYGGARDEILGIVTHGFGSAMRVKEEEFGVKHLLLCRVILGNTEKIAAGSRQFQPSSTDFDSGVDNPLSPLQYTIWSAYMNSHIFPIFIISFTAPSLTGVEFSVLMNVLSRFLNPSQMTLILKCYNEFQEKKIGRPHLITRWRSLVGDKVLLLAIRMCGIRPT</sequence>
<evidence type="ECO:0000313" key="7">
    <source>
        <dbReference type="EMBL" id="KAG6426447.1"/>
    </source>
</evidence>
<reference evidence="7" key="2">
    <citation type="submission" date="2020-08" db="EMBL/GenBank/DDBJ databases">
        <title>Plant Genome Project.</title>
        <authorList>
            <person name="Zhang R.-G."/>
        </authorList>
    </citation>
    <scope>NUCLEOTIDE SEQUENCE</scope>
    <source>
        <strain evidence="7">Huo1</strain>
        <tissue evidence="7">Leaf</tissue>
    </source>
</reference>
<evidence type="ECO:0000256" key="2">
    <source>
        <dbReference type="ARBA" id="ARBA00022473"/>
    </source>
</evidence>
<dbReference type="PROSITE" id="PS51879">
    <property type="entry name" value="RST"/>
    <property type="match status" value="1"/>
</dbReference>
<reference evidence="7" key="1">
    <citation type="submission" date="2018-01" db="EMBL/GenBank/DDBJ databases">
        <authorList>
            <person name="Mao J.F."/>
        </authorList>
    </citation>
    <scope>NUCLEOTIDE SEQUENCE</scope>
    <source>
        <strain evidence="7">Huo1</strain>
        <tissue evidence="7">Leaf</tissue>
    </source>
</reference>
<dbReference type="GO" id="GO:0005634">
    <property type="term" value="C:nucleus"/>
    <property type="evidence" value="ECO:0007669"/>
    <property type="project" value="UniProtKB-SubCell"/>
</dbReference>
<name>A0A8X9A2L7_SALSN</name>
<comment type="caution">
    <text evidence="7">The sequence shown here is derived from an EMBL/GenBank/DDBJ whole genome shotgun (WGS) entry which is preliminary data.</text>
</comment>
<accession>A0A8X9A2L7</accession>
<dbReference type="PANTHER" id="PTHR32263:SF14">
    <property type="entry name" value="INACTIVE POLY [ADP-RIBOSE] POLYMERASE SRO2-RELATED"/>
    <property type="match status" value="1"/>
</dbReference>
<dbReference type="InterPro" id="IPR012317">
    <property type="entry name" value="Poly(ADP-ribose)pol_cat_dom"/>
</dbReference>
<feature type="domain" description="RST" evidence="6">
    <location>
        <begin position="201"/>
        <end position="271"/>
    </location>
</feature>
<dbReference type="AlphaFoldDB" id="A0A8X9A2L7"/>
<gene>
    <name evidence="7" type="ORF">SASPL_110670</name>
</gene>
<keyword evidence="2" id="KW-0217">Developmental protein</keyword>
<organism evidence="7">
    <name type="scientific">Salvia splendens</name>
    <name type="common">Scarlet sage</name>
    <dbReference type="NCBI Taxonomy" id="180675"/>
    <lineage>
        <taxon>Eukaryota</taxon>
        <taxon>Viridiplantae</taxon>
        <taxon>Streptophyta</taxon>
        <taxon>Embryophyta</taxon>
        <taxon>Tracheophyta</taxon>
        <taxon>Spermatophyta</taxon>
        <taxon>Magnoliopsida</taxon>
        <taxon>eudicotyledons</taxon>
        <taxon>Gunneridae</taxon>
        <taxon>Pentapetalae</taxon>
        <taxon>asterids</taxon>
        <taxon>lamiids</taxon>
        <taxon>Lamiales</taxon>
        <taxon>Lamiaceae</taxon>
        <taxon>Nepetoideae</taxon>
        <taxon>Mentheae</taxon>
        <taxon>Salviinae</taxon>
        <taxon>Salvia</taxon>
        <taxon>Salvia subgen. Calosphace</taxon>
        <taxon>core Calosphace</taxon>
    </lineage>
</organism>
<protein>
    <recommendedName>
        <fullName evidence="9">Poly [ADP-ribose] polymerase</fullName>
    </recommendedName>
</protein>
<dbReference type="EMBL" id="PNBA02000004">
    <property type="protein sequence ID" value="KAG6426447.1"/>
    <property type="molecule type" value="Genomic_DNA"/>
</dbReference>
<dbReference type="PROSITE" id="PS51059">
    <property type="entry name" value="PARP_CATALYTIC"/>
    <property type="match status" value="1"/>
</dbReference>
<keyword evidence="8" id="KW-1185">Reference proteome</keyword>